<evidence type="ECO:0000313" key="1">
    <source>
        <dbReference type="EMBL" id="KAG8240406.1"/>
    </source>
</evidence>
<protein>
    <submittedName>
        <fullName evidence="1">Uncharacterized protein</fullName>
    </submittedName>
</protein>
<name>A0A8K0KRT5_LADFU</name>
<reference evidence="1" key="2">
    <citation type="submission" date="2017-10" db="EMBL/GenBank/DDBJ databases">
        <title>Ladona fulva Genome sequencing and assembly.</title>
        <authorList>
            <person name="Murali S."/>
            <person name="Richards S."/>
            <person name="Bandaranaike D."/>
            <person name="Bellair M."/>
            <person name="Blankenburg K."/>
            <person name="Chao H."/>
            <person name="Dinh H."/>
            <person name="Doddapaneni H."/>
            <person name="Dugan-Rocha S."/>
            <person name="Elkadiri S."/>
            <person name="Gnanaolivu R."/>
            <person name="Hernandez B."/>
            <person name="Skinner E."/>
            <person name="Javaid M."/>
            <person name="Lee S."/>
            <person name="Li M."/>
            <person name="Ming W."/>
            <person name="Munidasa M."/>
            <person name="Muniz J."/>
            <person name="Nguyen L."/>
            <person name="Hughes D."/>
            <person name="Osuji N."/>
            <person name="Pu L.-L."/>
            <person name="Puazo M."/>
            <person name="Qu C."/>
            <person name="Quiroz J."/>
            <person name="Raj R."/>
            <person name="Weissenberger G."/>
            <person name="Xin Y."/>
            <person name="Zou X."/>
            <person name="Han Y."/>
            <person name="Worley K."/>
            <person name="Muzny D."/>
            <person name="Gibbs R."/>
        </authorList>
    </citation>
    <scope>NUCLEOTIDE SEQUENCE</scope>
    <source>
        <strain evidence="1">Sampled in the wild</strain>
    </source>
</reference>
<sequence length="110" mass="12815">MTARTEGNIQKTKYVMRKDRRVCIRMISDIVNTNKETKFVQKWRRKTSLRNIGGKFARKDSQKNKTCSLKSSQVMKLGFSSTTRKQSVDRCIGRAERRKARLSKSQLKAD</sequence>
<gene>
    <name evidence="1" type="ORF">J437_LFUL002550</name>
</gene>
<comment type="caution">
    <text evidence="1">The sequence shown here is derived from an EMBL/GenBank/DDBJ whole genome shotgun (WGS) entry which is preliminary data.</text>
</comment>
<accession>A0A8K0KRT5</accession>
<evidence type="ECO:0000313" key="2">
    <source>
        <dbReference type="Proteomes" id="UP000792457"/>
    </source>
</evidence>
<proteinExistence type="predicted"/>
<dbReference type="EMBL" id="KZ312451">
    <property type="protein sequence ID" value="KAG8240406.1"/>
    <property type="molecule type" value="Genomic_DNA"/>
</dbReference>
<dbReference type="Proteomes" id="UP000792457">
    <property type="component" value="Unassembled WGS sequence"/>
</dbReference>
<keyword evidence="2" id="KW-1185">Reference proteome</keyword>
<feature type="non-terminal residue" evidence="1">
    <location>
        <position position="1"/>
    </location>
</feature>
<reference evidence="1" key="1">
    <citation type="submission" date="2013-04" db="EMBL/GenBank/DDBJ databases">
        <authorList>
            <person name="Qu J."/>
            <person name="Murali S.C."/>
            <person name="Bandaranaike D."/>
            <person name="Bellair M."/>
            <person name="Blankenburg K."/>
            <person name="Chao H."/>
            <person name="Dinh H."/>
            <person name="Doddapaneni H."/>
            <person name="Downs B."/>
            <person name="Dugan-Rocha S."/>
            <person name="Elkadiri S."/>
            <person name="Gnanaolivu R.D."/>
            <person name="Hernandez B."/>
            <person name="Javaid M."/>
            <person name="Jayaseelan J.C."/>
            <person name="Lee S."/>
            <person name="Li M."/>
            <person name="Ming W."/>
            <person name="Munidasa M."/>
            <person name="Muniz J."/>
            <person name="Nguyen L."/>
            <person name="Ongeri F."/>
            <person name="Osuji N."/>
            <person name="Pu L.-L."/>
            <person name="Puazo M."/>
            <person name="Qu C."/>
            <person name="Quiroz J."/>
            <person name="Raj R."/>
            <person name="Weissenberger G."/>
            <person name="Xin Y."/>
            <person name="Zou X."/>
            <person name="Han Y."/>
            <person name="Richards S."/>
            <person name="Worley K."/>
            <person name="Muzny D."/>
            <person name="Gibbs R."/>
        </authorList>
    </citation>
    <scope>NUCLEOTIDE SEQUENCE</scope>
    <source>
        <strain evidence="1">Sampled in the wild</strain>
    </source>
</reference>
<dbReference type="AlphaFoldDB" id="A0A8K0KRT5"/>
<organism evidence="1 2">
    <name type="scientific">Ladona fulva</name>
    <name type="common">Scarce chaser dragonfly</name>
    <name type="synonym">Libellula fulva</name>
    <dbReference type="NCBI Taxonomy" id="123851"/>
    <lineage>
        <taxon>Eukaryota</taxon>
        <taxon>Metazoa</taxon>
        <taxon>Ecdysozoa</taxon>
        <taxon>Arthropoda</taxon>
        <taxon>Hexapoda</taxon>
        <taxon>Insecta</taxon>
        <taxon>Pterygota</taxon>
        <taxon>Palaeoptera</taxon>
        <taxon>Odonata</taxon>
        <taxon>Epiprocta</taxon>
        <taxon>Anisoptera</taxon>
        <taxon>Libelluloidea</taxon>
        <taxon>Libellulidae</taxon>
        <taxon>Ladona</taxon>
    </lineage>
</organism>